<keyword evidence="3" id="KW-1185">Reference proteome</keyword>
<protein>
    <recommendedName>
        <fullName evidence="4">Copper amine oxidase-like N-terminal domain-containing protein</fullName>
    </recommendedName>
</protein>
<dbReference type="Proteomes" id="UP001305702">
    <property type="component" value="Chromosome"/>
</dbReference>
<dbReference type="EMBL" id="CP130318">
    <property type="protein sequence ID" value="WNQ10632.1"/>
    <property type="molecule type" value="Genomic_DNA"/>
</dbReference>
<dbReference type="RefSeq" id="WP_315604406.1">
    <property type="nucleotide sequence ID" value="NZ_CP130318.1"/>
</dbReference>
<reference evidence="2 3" key="1">
    <citation type="submission" date="2022-02" db="EMBL/GenBank/DDBJ databases">
        <title>Paenibacillus sp. MBLB1776 Whole Genome Shotgun Sequencing.</title>
        <authorList>
            <person name="Hwang C.Y."/>
            <person name="Cho E.-S."/>
            <person name="Seo M.-J."/>
        </authorList>
    </citation>
    <scope>NUCLEOTIDE SEQUENCE [LARGE SCALE GENOMIC DNA]</scope>
    <source>
        <strain evidence="2 3">MBLB1776</strain>
    </source>
</reference>
<evidence type="ECO:0000256" key="1">
    <source>
        <dbReference type="SAM" id="SignalP"/>
    </source>
</evidence>
<dbReference type="AlphaFoldDB" id="A0AA96RE93"/>
<organism evidence="2 3">
    <name type="scientific">Paenibacillus aurantius</name>
    <dbReference type="NCBI Taxonomy" id="2918900"/>
    <lineage>
        <taxon>Bacteria</taxon>
        <taxon>Bacillati</taxon>
        <taxon>Bacillota</taxon>
        <taxon>Bacilli</taxon>
        <taxon>Bacillales</taxon>
        <taxon>Paenibacillaceae</taxon>
        <taxon>Paenibacillus</taxon>
    </lineage>
</organism>
<name>A0AA96RE93_9BACL</name>
<feature type="signal peptide" evidence="1">
    <location>
        <begin position="1"/>
        <end position="28"/>
    </location>
</feature>
<proteinExistence type="predicted"/>
<accession>A0AA96RE93</accession>
<evidence type="ECO:0000313" key="3">
    <source>
        <dbReference type="Proteomes" id="UP001305702"/>
    </source>
</evidence>
<dbReference type="KEGG" id="paun:MJA45_23905"/>
<evidence type="ECO:0000313" key="2">
    <source>
        <dbReference type="EMBL" id="WNQ10632.1"/>
    </source>
</evidence>
<sequence length="305" mass="32077">MKRKTAIAGAAFGLGAVMLFASGYSAMADTSGYDVYKTAAKNLKTQTSLTVHAEWSVSDNGKPLVTGTADAKVNKDDQTGSMKATVGDGSLSKTVQAFRQDGKVIVQTGDSDVYRVLEQGDSRWQRQGAHAGPPAAAEPVLDALMGHVRELATVENAADGSKQAALHLEGRQVPALVNAIGSMLVAHASGEGAGWHGKMASDDPAGLPWGGQPMDLSAALPKLKDKIKVETVALDAGISPADVLTSQKAEIHVTGNDEEGKPHELVLRVAADFSDLSTTTPDRVDLTGKQTVEISKDDRKWGWKH</sequence>
<gene>
    <name evidence="2" type="ORF">MJA45_23905</name>
</gene>
<evidence type="ECO:0008006" key="4">
    <source>
        <dbReference type="Google" id="ProtNLM"/>
    </source>
</evidence>
<keyword evidence="1" id="KW-0732">Signal</keyword>
<feature type="chain" id="PRO_5041732887" description="Copper amine oxidase-like N-terminal domain-containing protein" evidence="1">
    <location>
        <begin position="29"/>
        <end position="305"/>
    </location>
</feature>